<dbReference type="GO" id="GO:0071972">
    <property type="term" value="F:peptidoglycan L,D-transpeptidase activity"/>
    <property type="evidence" value="ECO:0007669"/>
    <property type="project" value="TreeGrafter"/>
</dbReference>
<name>A0A3M2L6U7_9NOCA</name>
<dbReference type="GO" id="GO:0016746">
    <property type="term" value="F:acyltransferase activity"/>
    <property type="evidence" value="ECO:0007669"/>
    <property type="project" value="UniProtKB-KW"/>
</dbReference>
<gene>
    <name evidence="10" type="ORF">EBN03_14845</name>
</gene>
<feature type="active site" description="Nucleophile" evidence="7">
    <location>
        <position position="229"/>
    </location>
</feature>
<dbReference type="Gene3D" id="2.60.40.3710">
    <property type="match status" value="1"/>
</dbReference>
<evidence type="ECO:0000259" key="9">
    <source>
        <dbReference type="PROSITE" id="PS52029"/>
    </source>
</evidence>
<dbReference type="Pfam" id="PF17964">
    <property type="entry name" value="Big_10"/>
    <property type="match status" value="1"/>
</dbReference>
<accession>A0A3M2L6U7</accession>
<dbReference type="EMBL" id="RFFH01000005">
    <property type="protein sequence ID" value="RMI32263.1"/>
    <property type="molecule type" value="Genomic_DNA"/>
</dbReference>
<dbReference type="PANTHER" id="PTHR30582:SF2">
    <property type="entry name" value="L,D-TRANSPEPTIDASE YCIB-RELATED"/>
    <property type="match status" value="1"/>
</dbReference>
<dbReference type="GO" id="GO:0005576">
    <property type="term" value="C:extracellular region"/>
    <property type="evidence" value="ECO:0007669"/>
    <property type="project" value="TreeGrafter"/>
</dbReference>
<dbReference type="InterPro" id="IPR041280">
    <property type="entry name" value="Big_10"/>
</dbReference>
<organism evidence="10 11">
    <name type="scientific">Nocardia stercoris</name>
    <dbReference type="NCBI Taxonomy" id="2483361"/>
    <lineage>
        <taxon>Bacteria</taxon>
        <taxon>Bacillati</taxon>
        <taxon>Actinomycetota</taxon>
        <taxon>Actinomycetes</taxon>
        <taxon>Mycobacteriales</taxon>
        <taxon>Nocardiaceae</taxon>
        <taxon>Nocardia</taxon>
    </lineage>
</organism>
<evidence type="ECO:0000313" key="11">
    <source>
        <dbReference type="Proteomes" id="UP000279275"/>
    </source>
</evidence>
<reference evidence="10 11" key="1">
    <citation type="submission" date="2018-10" db="EMBL/GenBank/DDBJ databases">
        <title>Isolation from cow dung.</title>
        <authorList>
            <person name="Ling L."/>
        </authorList>
    </citation>
    <scope>NUCLEOTIDE SEQUENCE [LARGE SCALE GENOMIC DNA]</scope>
    <source>
        <strain evidence="10 11">NEAU-LL90</strain>
    </source>
</reference>
<keyword evidence="4 7" id="KW-0573">Peptidoglycan synthesis</keyword>
<dbReference type="RefSeq" id="WP_122188606.1">
    <property type="nucleotide sequence ID" value="NZ_RFFH01000005.1"/>
</dbReference>
<protein>
    <submittedName>
        <fullName evidence="10">L,D-transpeptidase</fullName>
    </submittedName>
</protein>
<evidence type="ECO:0000256" key="4">
    <source>
        <dbReference type="ARBA" id="ARBA00022984"/>
    </source>
</evidence>
<comment type="pathway">
    <text evidence="1 7">Cell wall biogenesis; peptidoglycan biosynthesis.</text>
</comment>
<sequence>MRTSFRRFSLVLAVAATSVATTAAVTGTAGAASIAPRVFAVSSVSPSSGERVGVAAPISIRFANPVSDRAAAERTVAVSTAAGPLAGSFQWSDDQNLVWKAAAPLPANTGIGVQAGRAHTDFTTDYGTTADADMSAHTFTVYIPGQAPRVMPASMGRPGHETPVGTFPVMERDRYLQFDSATIGIPRSSPDGYYFVGDYAERLTSGGVFVHSAPWSVDSQGVENVSHGCINLAPDDAEWYYENVSVGDPVTTHW</sequence>
<evidence type="ECO:0000256" key="6">
    <source>
        <dbReference type="ARBA" id="ARBA00023316"/>
    </source>
</evidence>
<keyword evidence="11" id="KW-1185">Reference proteome</keyword>
<dbReference type="Proteomes" id="UP000279275">
    <property type="component" value="Unassembled WGS sequence"/>
</dbReference>
<comment type="caution">
    <text evidence="10">The sequence shown here is derived from an EMBL/GenBank/DDBJ whole genome shotgun (WGS) entry which is preliminary data.</text>
</comment>
<evidence type="ECO:0000256" key="3">
    <source>
        <dbReference type="ARBA" id="ARBA00022960"/>
    </source>
</evidence>
<dbReference type="Gene3D" id="2.40.440.10">
    <property type="entry name" value="L,D-transpeptidase catalytic domain-like"/>
    <property type="match status" value="1"/>
</dbReference>
<proteinExistence type="predicted"/>
<evidence type="ECO:0000256" key="1">
    <source>
        <dbReference type="ARBA" id="ARBA00004752"/>
    </source>
</evidence>
<keyword evidence="8" id="KW-0732">Signal</keyword>
<feature type="chain" id="PRO_5038581854" evidence="8">
    <location>
        <begin position="24"/>
        <end position="254"/>
    </location>
</feature>
<dbReference type="CDD" id="cd13431">
    <property type="entry name" value="LDT_IgD_like_1"/>
    <property type="match status" value="1"/>
</dbReference>
<dbReference type="InterPro" id="IPR038063">
    <property type="entry name" value="Transpep_catalytic_dom"/>
</dbReference>
<feature type="active site" description="Proton donor/acceptor" evidence="7">
    <location>
        <position position="211"/>
    </location>
</feature>
<dbReference type="InterPro" id="IPR050979">
    <property type="entry name" value="LD-transpeptidase"/>
</dbReference>
<dbReference type="GO" id="GO:0018104">
    <property type="term" value="P:peptidoglycan-protein cross-linking"/>
    <property type="evidence" value="ECO:0007669"/>
    <property type="project" value="TreeGrafter"/>
</dbReference>
<dbReference type="SUPFAM" id="SSF141523">
    <property type="entry name" value="L,D-transpeptidase catalytic domain-like"/>
    <property type="match status" value="1"/>
</dbReference>
<evidence type="ECO:0000256" key="7">
    <source>
        <dbReference type="PROSITE-ProRule" id="PRU01373"/>
    </source>
</evidence>
<feature type="signal peptide" evidence="8">
    <location>
        <begin position="1"/>
        <end position="23"/>
    </location>
</feature>
<evidence type="ECO:0000256" key="5">
    <source>
        <dbReference type="ARBA" id="ARBA00023315"/>
    </source>
</evidence>
<keyword evidence="5" id="KW-0012">Acyltransferase</keyword>
<dbReference type="Pfam" id="PF03734">
    <property type="entry name" value="YkuD"/>
    <property type="match status" value="1"/>
</dbReference>
<evidence type="ECO:0000256" key="2">
    <source>
        <dbReference type="ARBA" id="ARBA00022679"/>
    </source>
</evidence>
<keyword evidence="3 7" id="KW-0133">Cell shape</keyword>
<dbReference type="CDD" id="cd16913">
    <property type="entry name" value="YkuD_like"/>
    <property type="match status" value="1"/>
</dbReference>
<dbReference type="AlphaFoldDB" id="A0A3M2L6U7"/>
<dbReference type="InterPro" id="IPR005490">
    <property type="entry name" value="LD_TPept_cat_dom"/>
</dbReference>
<feature type="domain" description="L,D-TPase catalytic" evidence="9">
    <location>
        <begin position="128"/>
        <end position="253"/>
    </location>
</feature>
<evidence type="ECO:0000256" key="8">
    <source>
        <dbReference type="SAM" id="SignalP"/>
    </source>
</evidence>
<dbReference type="PROSITE" id="PS52029">
    <property type="entry name" value="LD_TPASE"/>
    <property type="match status" value="1"/>
</dbReference>
<evidence type="ECO:0000313" key="10">
    <source>
        <dbReference type="EMBL" id="RMI32263.1"/>
    </source>
</evidence>
<keyword evidence="6 7" id="KW-0961">Cell wall biogenesis/degradation</keyword>
<dbReference type="PANTHER" id="PTHR30582">
    <property type="entry name" value="L,D-TRANSPEPTIDASE"/>
    <property type="match status" value="1"/>
</dbReference>
<dbReference type="OrthoDB" id="5242354at2"/>
<dbReference type="GO" id="GO:0071555">
    <property type="term" value="P:cell wall organization"/>
    <property type="evidence" value="ECO:0007669"/>
    <property type="project" value="UniProtKB-UniRule"/>
</dbReference>
<keyword evidence="2" id="KW-0808">Transferase</keyword>
<dbReference type="UniPathway" id="UPA00219"/>
<dbReference type="GO" id="GO:0008360">
    <property type="term" value="P:regulation of cell shape"/>
    <property type="evidence" value="ECO:0007669"/>
    <property type="project" value="UniProtKB-UniRule"/>
</dbReference>